<name>A0A072VZH5_MEDTR</name>
<proteinExistence type="predicted"/>
<evidence type="ECO:0000313" key="1">
    <source>
        <dbReference type="EMBL" id="KEH43455.1"/>
    </source>
</evidence>
<dbReference type="EnsemblPlants" id="KEH43455">
    <property type="protein sequence ID" value="KEH43455"/>
    <property type="gene ID" value="MTR_1g093945"/>
</dbReference>
<dbReference type="HOGENOM" id="CLU_3071668_0_0_1"/>
<sequence length="53" mass="6029">MVNGNLSYLESGQKTKHYKCPGLQLAKETWKIIFGNILPADFLDFKSSRVVNK</sequence>
<evidence type="ECO:0000313" key="2">
    <source>
        <dbReference type="EnsemblPlants" id="KEH43455"/>
    </source>
</evidence>
<gene>
    <name evidence="1" type="ordered locus">MTR_1g093945</name>
</gene>
<keyword evidence="3" id="KW-1185">Reference proteome</keyword>
<evidence type="ECO:0000313" key="3">
    <source>
        <dbReference type="Proteomes" id="UP000002051"/>
    </source>
</evidence>
<dbReference type="AlphaFoldDB" id="A0A072VZH5"/>
<organism evidence="1 3">
    <name type="scientific">Medicago truncatula</name>
    <name type="common">Barrel medic</name>
    <name type="synonym">Medicago tribuloides</name>
    <dbReference type="NCBI Taxonomy" id="3880"/>
    <lineage>
        <taxon>Eukaryota</taxon>
        <taxon>Viridiplantae</taxon>
        <taxon>Streptophyta</taxon>
        <taxon>Embryophyta</taxon>
        <taxon>Tracheophyta</taxon>
        <taxon>Spermatophyta</taxon>
        <taxon>Magnoliopsida</taxon>
        <taxon>eudicotyledons</taxon>
        <taxon>Gunneridae</taxon>
        <taxon>Pentapetalae</taxon>
        <taxon>rosids</taxon>
        <taxon>fabids</taxon>
        <taxon>Fabales</taxon>
        <taxon>Fabaceae</taxon>
        <taxon>Papilionoideae</taxon>
        <taxon>50 kb inversion clade</taxon>
        <taxon>NPAAA clade</taxon>
        <taxon>Hologalegina</taxon>
        <taxon>IRL clade</taxon>
        <taxon>Trifolieae</taxon>
        <taxon>Medicago</taxon>
    </lineage>
</organism>
<reference evidence="1 3" key="1">
    <citation type="journal article" date="2011" name="Nature">
        <title>The Medicago genome provides insight into the evolution of rhizobial symbioses.</title>
        <authorList>
            <person name="Young N.D."/>
            <person name="Debelle F."/>
            <person name="Oldroyd G.E."/>
            <person name="Geurts R."/>
            <person name="Cannon S.B."/>
            <person name="Udvardi M.K."/>
            <person name="Benedito V.A."/>
            <person name="Mayer K.F."/>
            <person name="Gouzy J."/>
            <person name="Schoof H."/>
            <person name="Van de Peer Y."/>
            <person name="Proost S."/>
            <person name="Cook D.R."/>
            <person name="Meyers B.C."/>
            <person name="Spannagl M."/>
            <person name="Cheung F."/>
            <person name="De Mita S."/>
            <person name="Krishnakumar V."/>
            <person name="Gundlach H."/>
            <person name="Zhou S."/>
            <person name="Mudge J."/>
            <person name="Bharti A.K."/>
            <person name="Murray J.D."/>
            <person name="Naoumkina M.A."/>
            <person name="Rosen B."/>
            <person name="Silverstein K.A."/>
            <person name="Tang H."/>
            <person name="Rombauts S."/>
            <person name="Zhao P.X."/>
            <person name="Zhou P."/>
            <person name="Barbe V."/>
            <person name="Bardou P."/>
            <person name="Bechner M."/>
            <person name="Bellec A."/>
            <person name="Berger A."/>
            <person name="Berges H."/>
            <person name="Bidwell S."/>
            <person name="Bisseling T."/>
            <person name="Choisne N."/>
            <person name="Couloux A."/>
            <person name="Denny R."/>
            <person name="Deshpande S."/>
            <person name="Dai X."/>
            <person name="Doyle J.J."/>
            <person name="Dudez A.M."/>
            <person name="Farmer A.D."/>
            <person name="Fouteau S."/>
            <person name="Franken C."/>
            <person name="Gibelin C."/>
            <person name="Gish J."/>
            <person name="Goldstein S."/>
            <person name="Gonzalez A.J."/>
            <person name="Green P.J."/>
            <person name="Hallab A."/>
            <person name="Hartog M."/>
            <person name="Hua A."/>
            <person name="Humphray S.J."/>
            <person name="Jeong D.H."/>
            <person name="Jing Y."/>
            <person name="Jocker A."/>
            <person name="Kenton S.M."/>
            <person name="Kim D.J."/>
            <person name="Klee K."/>
            <person name="Lai H."/>
            <person name="Lang C."/>
            <person name="Lin S."/>
            <person name="Macmil S.L."/>
            <person name="Magdelenat G."/>
            <person name="Matthews L."/>
            <person name="McCorrison J."/>
            <person name="Monaghan E.L."/>
            <person name="Mun J.H."/>
            <person name="Najar F.Z."/>
            <person name="Nicholson C."/>
            <person name="Noirot C."/>
            <person name="O'Bleness M."/>
            <person name="Paule C.R."/>
            <person name="Poulain J."/>
            <person name="Prion F."/>
            <person name="Qin B."/>
            <person name="Qu C."/>
            <person name="Retzel E.F."/>
            <person name="Riddle C."/>
            <person name="Sallet E."/>
            <person name="Samain S."/>
            <person name="Samson N."/>
            <person name="Sanders I."/>
            <person name="Saurat O."/>
            <person name="Scarpelli C."/>
            <person name="Schiex T."/>
            <person name="Segurens B."/>
            <person name="Severin A.J."/>
            <person name="Sherrier D.J."/>
            <person name="Shi R."/>
            <person name="Sims S."/>
            <person name="Singer S.R."/>
            <person name="Sinharoy S."/>
            <person name="Sterck L."/>
            <person name="Viollet A."/>
            <person name="Wang B.B."/>
            <person name="Wang K."/>
            <person name="Wang M."/>
            <person name="Wang X."/>
            <person name="Warfsmann J."/>
            <person name="Weissenbach J."/>
            <person name="White D.D."/>
            <person name="White J.D."/>
            <person name="Wiley G.B."/>
            <person name="Wincker P."/>
            <person name="Xing Y."/>
            <person name="Yang L."/>
            <person name="Yao Z."/>
            <person name="Ying F."/>
            <person name="Zhai J."/>
            <person name="Zhou L."/>
            <person name="Zuber A."/>
            <person name="Denarie J."/>
            <person name="Dixon R.A."/>
            <person name="May G.D."/>
            <person name="Schwartz D.C."/>
            <person name="Rogers J."/>
            <person name="Quetier F."/>
            <person name="Town C.D."/>
            <person name="Roe B.A."/>
        </authorList>
    </citation>
    <scope>NUCLEOTIDE SEQUENCE [LARGE SCALE GENOMIC DNA]</scope>
    <source>
        <strain evidence="1">A17</strain>
        <strain evidence="2 3">cv. Jemalong A17</strain>
    </source>
</reference>
<accession>A0A072VZH5</accession>
<reference evidence="1 3" key="2">
    <citation type="journal article" date="2014" name="BMC Genomics">
        <title>An improved genome release (version Mt4.0) for the model legume Medicago truncatula.</title>
        <authorList>
            <person name="Tang H."/>
            <person name="Krishnakumar V."/>
            <person name="Bidwell S."/>
            <person name="Rosen B."/>
            <person name="Chan A."/>
            <person name="Zhou S."/>
            <person name="Gentzbittel L."/>
            <person name="Childs K.L."/>
            <person name="Yandell M."/>
            <person name="Gundlach H."/>
            <person name="Mayer K.F."/>
            <person name="Schwartz D.C."/>
            <person name="Town C.D."/>
        </authorList>
    </citation>
    <scope>GENOME REANNOTATION</scope>
    <source>
        <strain evidence="1">A17</strain>
        <strain evidence="2 3">cv. Jemalong A17</strain>
    </source>
</reference>
<protein>
    <submittedName>
        <fullName evidence="1 2">Uncharacterized protein</fullName>
    </submittedName>
</protein>
<dbReference type="Proteomes" id="UP000002051">
    <property type="component" value="Unassembled WGS sequence"/>
</dbReference>
<dbReference type="EMBL" id="CM001217">
    <property type="protein sequence ID" value="KEH43455.1"/>
    <property type="molecule type" value="Genomic_DNA"/>
</dbReference>
<reference evidence="2" key="3">
    <citation type="submission" date="2015-04" db="UniProtKB">
        <authorList>
            <consortium name="EnsemblPlants"/>
        </authorList>
    </citation>
    <scope>IDENTIFICATION</scope>
    <source>
        <strain evidence="2">cv. Jemalong A17</strain>
    </source>
</reference>